<proteinExistence type="predicted"/>
<organism evidence="4 5">
    <name type="scientific">Acidianus infernus</name>
    <dbReference type="NCBI Taxonomy" id="12915"/>
    <lineage>
        <taxon>Archaea</taxon>
        <taxon>Thermoproteota</taxon>
        <taxon>Thermoprotei</taxon>
        <taxon>Sulfolobales</taxon>
        <taxon>Sulfolobaceae</taxon>
        <taxon>Acidianus</taxon>
    </lineage>
</organism>
<dbReference type="Gene3D" id="3.90.550.10">
    <property type="entry name" value="Spore Coat Polysaccharide Biosynthesis Protein SpsA, Chain A"/>
    <property type="match status" value="1"/>
</dbReference>
<reference evidence="4 5" key="1">
    <citation type="submission" date="2019-10" db="EMBL/GenBank/DDBJ databases">
        <title>Genome Sequences from Six Type Strain Members of the Archaeal Family Sulfolobaceae: Acidianus ambivalens, Acidianus infernus, Metallosphaera prunae, Stygiolobus azoricus, Sulfolobus metallicus, and Sulfurisphaera ohwakuensis.</title>
        <authorList>
            <person name="Counts J.A."/>
            <person name="Kelly R.M."/>
        </authorList>
    </citation>
    <scope>NUCLEOTIDE SEQUENCE [LARGE SCALE GENOMIC DNA]</scope>
    <source>
        <strain evidence="4 5">DSM 3191</strain>
    </source>
</reference>
<dbReference type="CDD" id="cd06423">
    <property type="entry name" value="CESA_like"/>
    <property type="match status" value="1"/>
</dbReference>
<dbReference type="RefSeq" id="WP_338078088.1">
    <property type="nucleotide sequence ID" value="NZ_WFIY01000004.1"/>
</dbReference>
<feature type="transmembrane region" description="Helical" evidence="3">
    <location>
        <begin position="6"/>
        <end position="28"/>
    </location>
</feature>
<dbReference type="SUPFAM" id="SSF53448">
    <property type="entry name" value="Nucleotide-diphospho-sugar transferases"/>
    <property type="match status" value="1"/>
</dbReference>
<keyword evidence="3" id="KW-1133">Transmembrane helix</keyword>
<gene>
    <name evidence="4" type="ORF">D1867_02970</name>
</gene>
<keyword evidence="3" id="KW-0812">Transmembrane</keyword>
<dbReference type="PANTHER" id="PTHR43630">
    <property type="entry name" value="POLY-BETA-1,6-N-ACETYL-D-GLUCOSAMINE SYNTHASE"/>
    <property type="match status" value="1"/>
</dbReference>
<dbReference type="PANTHER" id="PTHR43630:SF1">
    <property type="entry name" value="POLY-BETA-1,6-N-ACETYL-D-GLUCOSAMINE SYNTHASE"/>
    <property type="match status" value="1"/>
</dbReference>
<protein>
    <submittedName>
        <fullName evidence="4">Glycosyltransferase</fullName>
    </submittedName>
</protein>
<accession>A0A6A9QAJ7</accession>
<evidence type="ECO:0000313" key="5">
    <source>
        <dbReference type="Proteomes" id="UP000440125"/>
    </source>
</evidence>
<feature type="transmembrane region" description="Helical" evidence="3">
    <location>
        <begin position="288"/>
        <end position="306"/>
    </location>
</feature>
<sequence>MVLYVIVILSSLVSAWSIYNSFLAIVGIRWNPKEYKNPSGVSFSLIIPAKNEEKVLGRLLDRLENQEYDRSKYEIIVVEDGSTDKTLEVCNSYKLMYDNISCIHLESNTRRVINGKSRALNYALRIAKGEIIGIFDADTVPRLDTLAYASVKFEDPKVAGVQGRLVPINVRESAIARFASLEELFYEYSISGRARLGFFVPLEGTCSFIRKSVLEGLGGWNENSLTEDLDLSLKIISSGYKIIYSPSIVAWREVPVSLRMLIKQRLRWYRGHFEVSLKVEKVKFDWRVIDAILIVATPVFMVLNLVNYSLVLLYPSEIYIVVVSLISFASFLSLLLGIMISRKHMIEEFYPILSFIYMNLVVILNLIAISLELLRMPKKWIKTERTGNITVRIHDS</sequence>
<keyword evidence="2 4" id="KW-0808">Transferase</keyword>
<feature type="transmembrane region" description="Helical" evidence="3">
    <location>
        <begin position="318"/>
        <end position="340"/>
    </location>
</feature>
<dbReference type="Pfam" id="PF13641">
    <property type="entry name" value="Glyco_tranf_2_3"/>
    <property type="match status" value="1"/>
</dbReference>
<evidence type="ECO:0000256" key="2">
    <source>
        <dbReference type="ARBA" id="ARBA00022679"/>
    </source>
</evidence>
<evidence type="ECO:0000256" key="1">
    <source>
        <dbReference type="ARBA" id="ARBA00022676"/>
    </source>
</evidence>
<dbReference type="InterPro" id="IPR029044">
    <property type="entry name" value="Nucleotide-diphossugar_trans"/>
</dbReference>
<dbReference type="Proteomes" id="UP000440125">
    <property type="component" value="Unassembled WGS sequence"/>
</dbReference>
<dbReference type="AlphaFoldDB" id="A0A6A9QAJ7"/>
<feature type="transmembrane region" description="Helical" evidence="3">
    <location>
        <begin position="352"/>
        <end position="371"/>
    </location>
</feature>
<keyword evidence="3" id="KW-0472">Membrane</keyword>
<name>A0A6A9QAJ7_ACIIN</name>
<dbReference type="EMBL" id="WFIY01000004">
    <property type="protein sequence ID" value="MUM64231.1"/>
    <property type="molecule type" value="Genomic_DNA"/>
</dbReference>
<evidence type="ECO:0000256" key="3">
    <source>
        <dbReference type="SAM" id="Phobius"/>
    </source>
</evidence>
<dbReference type="GO" id="GO:0016757">
    <property type="term" value="F:glycosyltransferase activity"/>
    <property type="evidence" value="ECO:0007669"/>
    <property type="project" value="UniProtKB-KW"/>
</dbReference>
<keyword evidence="1" id="KW-0328">Glycosyltransferase</keyword>
<comment type="caution">
    <text evidence="4">The sequence shown here is derived from an EMBL/GenBank/DDBJ whole genome shotgun (WGS) entry which is preliminary data.</text>
</comment>
<keyword evidence="5" id="KW-1185">Reference proteome</keyword>
<evidence type="ECO:0000313" key="4">
    <source>
        <dbReference type="EMBL" id="MUM64231.1"/>
    </source>
</evidence>